<evidence type="ECO:0000256" key="3">
    <source>
        <dbReference type="ARBA" id="ARBA00023235"/>
    </source>
</evidence>
<dbReference type="InterPro" id="IPR001656">
    <property type="entry name" value="PsdUridine_synth_TruD"/>
</dbReference>
<comment type="similarity">
    <text evidence="1">Belongs to the pseudouridine synthase TruD family.</text>
</comment>
<gene>
    <name evidence="6" type="ORF">LTR62_001047</name>
</gene>
<dbReference type="InterPro" id="IPR020103">
    <property type="entry name" value="PsdUridine_synth_cat_dom_sf"/>
</dbReference>
<evidence type="ECO:0000313" key="7">
    <source>
        <dbReference type="Proteomes" id="UP001310890"/>
    </source>
</evidence>
<dbReference type="CDD" id="cd02576">
    <property type="entry name" value="PseudoU_synth_ScPUS7"/>
    <property type="match status" value="1"/>
</dbReference>
<dbReference type="GO" id="GO:0005634">
    <property type="term" value="C:nucleus"/>
    <property type="evidence" value="ECO:0007669"/>
    <property type="project" value="TreeGrafter"/>
</dbReference>
<dbReference type="NCBIfam" id="TIGR00094">
    <property type="entry name" value="tRNA_TruD_broad"/>
    <property type="match status" value="1"/>
</dbReference>
<accession>A0AAN7YGH5</accession>
<dbReference type="SUPFAM" id="SSF55120">
    <property type="entry name" value="Pseudouridine synthase"/>
    <property type="match status" value="1"/>
</dbReference>
<feature type="compositionally biased region" description="Basic and acidic residues" evidence="4">
    <location>
        <begin position="98"/>
        <end position="120"/>
    </location>
</feature>
<protein>
    <recommendedName>
        <fullName evidence="5">TRUD domain-containing protein</fullName>
    </recommendedName>
</protein>
<reference evidence="6" key="1">
    <citation type="submission" date="2023-08" db="EMBL/GenBank/DDBJ databases">
        <title>Black Yeasts Isolated from many extreme environments.</title>
        <authorList>
            <person name="Coleine C."/>
            <person name="Stajich J.E."/>
            <person name="Selbmann L."/>
        </authorList>
    </citation>
    <scope>NUCLEOTIDE SEQUENCE</scope>
    <source>
        <strain evidence="6">CCFEE 5401</strain>
    </source>
</reference>
<feature type="region of interest" description="Disordered" evidence="4">
    <location>
        <begin position="711"/>
        <end position="731"/>
    </location>
</feature>
<dbReference type="AlphaFoldDB" id="A0AAN7YGH5"/>
<feature type="region of interest" description="Disordered" evidence="4">
    <location>
        <begin position="78"/>
        <end position="138"/>
    </location>
</feature>
<sequence>MATKRSAEGEEPPVKKARIEPVLQTSQEDQECAVGITVYVSPDLPGFKCTVKQRYTDFLVNEILPTGEVLHLTEIGEKKSKRVKAQPVPESKSVATPKEPELEAEPKIEVESEVETKAEDLQGPEPNGANGAHNSGNITTTENVRSEVKNDNEVAAPDDVAISAENKQSVLTIFGENVTSKLMNLYSAVLKHPQRKARDHNTVKSEMIPDKSVRTDAHKVVRVAFNSKLQSETLQDEPGIIAIKVAPPKGASGARGERNPNGNNAKGQVGWNELGGQYLHFTLYKENKDTMEALSFIASQLKIPAKNFEFAGTKDRRGVTVQKVAVFRVRSGQIAGLNRMARGWRVGGFEYKKHGLALGDLLGNEFALTLRDLTVPGEEGLDLPARLELAKSAVSAAAESFETKGYLNYYGLQRFGSFSTGTHITGLKILQGDLQGAIDNILTYSRDLLPENVDRNGENNKIPTDDIIRADCIRLWREGRLNPAELRDRIPRRFSAESSIMQYLSKKDRKTGRLIQEADWQGALMTIQRGLRLMYVHAYQSLVWNMAAGKRWELYGDKVVEGDLVIVGEKDDRPVVQDEVDEAGEPIIRPSGEDAGIAEDSFTRARPVSKQEAESDKHTIFDIVLPQPGFDVLYPSNAIGDFYKEFMASEQGGGLDPYSMRRSWKDASMSGGYRKMMARPLQGVGWEVIPYGGMEEQLVGTDMDVIQKREREQGQTNGGVGREGVDGNGDVHMESLSEVAGAPAVGKDKLALVLRFQLGSSQYATMALRELTKGGALAYKPEFNTVR</sequence>
<dbReference type="GO" id="GO:0001522">
    <property type="term" value="P:pseudouridine synthesis"/>
    <property type="evidence" value="ECO:0007669"/>
    <property type="project" value="InterPro"/>
</dbReference>
<keyword evidence="3" id="KW-0413">Isomerase</keyword>
<keyword evidence="2" id="KW-0819">tRNA processing</keyword>
<dbReference type="GO" id="GO:0008033">
    <property type="term" value="P:tRNA processing"/>
    <property type="evidence" value="ECO:0007669"/>
    <property type="project" value="UniProtKB-KW"/>
</dbReference>
<proteinExistence type="inferred from homology"/>
<dbReference type="InterPro" id="IPR042214">
    <property type="entry name" value="TruD_catalytic"/>
</dbReference>
<dbReference type="PROSITE" id="PS50984">
    <property type="entry name" value="TRUD"/>
    <property type="match status" value="1"/>
</dbReference>
<dbReference type="PROSITE" id="PS01268">
    <property type="entry name" value="UPF0024"/>
    <property type="match status" value="1"/>
</dbReference>
<evidence type="ECO:0000259" key="5">
    <source>
        <dbReference type="PROSITE" id="PS50984"/>
    </source>
</evidence>
<name>A0AAN7YGH5_9PEZI</name>
<evidence type="ECO:0000256" key="1">
    <source>
        <dbReference type="ARBA" id="ARBA00007953"/>
    </source>
</evidence>
<dbReference type="InterPro" id="IPR020119">
    <property type="entry name" value="PsdUridine_synth_TruD_CS"/>
</dbReference>
<organism evidence="6 7">
    <name type="scientific">Meristemomyces frigidus</name>
    <dbReference type="NCBI Taxonomy" id="1508187"/>
    <lineage>
        <taxon>Eukaryota</taxon>
        <taxon>Fungi</taxon>
        <taxon>Dikarya</taxon>
        <taxon>Ascomycota</taxon>
        <taxon>Pezizomycotina</taxon>
        <taxon>Dothideomycetes</taxon>
        <taxon>Dothideomycetidae</taxon>
        <taxon>Mycosphaerellales</taxon>
        <taxon>Teratosphaeriaceae</taxon>
        <taxon>Meristemomyces</taxon>
    </lineage>
</organism>
<dbReference type="PIRSF" id="PIRSF037016">
    <property type="entry name" value="Pseudouridin_synth_euk_prd"/>
    <property type="match status" value="1"/>
</dbReference>
<dbReference type="Proteomes" id="UP001310890">
    <property type="component" value="Unassembled WGS sequence"/>
</dbReference>
<dbReference type="GO" id="GO:0003723">
    <property type="term" value="F:RNA binding"/>
    <property type="evidence" value="ECO:0007669"/>
    <property type="project" value="InterPro"/>
</dbReference>
<dbReference type="Gene3D" id="3.30.2350.20">
    <property type="entry name" value="TruD, catalytic domain"/>
    <property type="match status" value="2"/>
</dbReference>
<evidence type="ECO:0000256" key="2">
    <source>
        <dbReference type="ARBA" id="ARBA00022694"/>
    </source>
</evidence>
<dbReference type="PANTHER" id="PTHR13326">
    <property type="entry name" value="TRNA PSEUDOURIDINE SYNTHASE D"/>
    <property type="match status" value="1"/>
</dbReference>
<dbReference type="EMBL" id="JAVRRL010000117">
    <property type="protein sequence ID" value="KAK5107517.1"/>
    <property type="molecule type" value="Genomic_DNA"/>
</dbReference>
<dbReference type="PANTHER" id="PTHR13326:SF21">
    <property type="entry name" value="PSEUDOURIDYLATE SYNTHASE PUS7L"/>
    <property type="match status" value="1"/>
</dbReference>
<feature type="domain" description="TRUD" evidence="5">
    <location>
        <begin position="405"/>
        <end position="679"/>
    </location>
</feature>
<evidence type="ECO:0000256" key="4">
    <source>
        <dbReference type="SAM" id="MobiDB-lite"/>
    </source>
</evidence>
<comment type="caution">
    <text evidence="6">The sequence shown here is derived from an EMBL/GenBank/DDBJ whole genome shotgun (WGS) entry which is preliminary data.</text>
</comment>
<dbReference type="GO" id="GO:0009982">
    <property type="term" value="F:pseudouridine synthase activity"/>
    <property type="evidence" value="ECO:0007669"/>
    <property type="project" value="InterPro"/>
</dbReference>
<feature type="region of interest" description="Disordered" evidence="4">
    <location>
        <begin position="248"/>
        <end position="268"/>
    </location>
</feature>
<evidence type="ECO:0000313" key="6">
    <source>
        <dbReference type="EMBL" id="KAK5107517.1"/>
    </source>
</evidence>
<dbReference type="InterPro" id="IPR011760">
    <property type="entry name" value="PsdUridine_synth_TruD_insert"/>
</dbReference>
<dbReference type="Pfam" id="PF01142">
    <property type="entry name" value="TruD"/>
    <property type="match status" value="1"/>
</dbReference>